<keyword evidence="1" id="KW-0059">Arsenical resistance</keyword>
<dbReference type="SUPFAM" id="SSF52788">
    <property type="entry name" value="Phosphotyrosine protein phosphatases I"/>
    <property type="match status" value="1"/>
</dbReference>
<name>A0A1M5UCE6_9EURY</name>
<dbReference type="Gene3D" id="3.40.50.2300">
    <property type="match status" value="1"/>
</dbReference>
<reference evidence="3 4" key="1">
    <citation type="submission" date="2016-11" db="EMBL/GenBank/DDBJ databases">
        <authorList>
            <person name="Jaros S."/>
            <person name="Januszkiewicz K."/>
            <person name="Wedrychowicz H."/>
        </authorList>
    </citation>
    <scope>NUCLEOTIDE SEQUENCE [LARGE SCALE GENOMIC DNA]</scope>
    <source>
        <strain evidence="3 4">DSM 9297</strain>
    </source>
</reference>
<dbReference type="OrthoDB" id="295776at2157"/>
<accession>A0A1M5UCE6</accession>
<evidence type="ECO:0000313" key="3">
    <source>
        <dbReference type="EMBL" id="SHH60610.1"/>
    </source>
</evidence>
<organism evidence="3 4">
    <name type="scientific">Halobaculum gomorrense</name>
    <dbReference type="NCBI Taxonomy" id="43928"/>
    <lineage>
        <taxon>Archaea</taxon>
        <taxon>Methanobacteriati</taxon>
        <taxon>Methanobacteriota</taxon>
        <taxon>Stenosarchaea group</taxon>
        <taxon>Halobacteria</taxon>
        <taxon>Halobacteriales</taxon>
        <taxon>Haloferacaceae</taxon>
        <taxon>Halobaculum</taxon>
    </lineage>
</organism>
<dbReference type="STRING" id="43928.SAMN05443636_2972"/>
<keyword evidence="4" id="KW-1185">Reference proteome</keyword>
<evidence type="ECO:0000259" key="2">
    <source>
        <dbReference type="SMART" id="SM00226"/>
    </source>
</evidence>
<dbReference type="Pfam" id="PF01451">
    <property type="entry name" value="LMWPc"/>
    <property type="match status" value="1"/>
</dbReference>
<gene>
    <name evidence="3" type="ORF">SAMN05443636_2972</name>
</gene>
<dbReference type="EMBL" id="FQWV01000010">
    <property type="protein sequence ID" value="SHH60610.1"/>
    <property type="molecule type" value="Genomic_DNA"/>
</dbReference>
<protein>
    <submittedName>
        <fullName evidence="3">Protein-tyrosine-phosphatase</fullName>
    </submittedName>
</protein>
<dbReference type="PANTHER" id="PTHR43428:SF1">
    <property type="entry name" value="ARSENATE REDUCTASE"/>
    <property type="match status" value="1"/>
</dbReference>
<feature type="domain" description="Phosphotyrosine protein phosphatase I" evidence="2">
    <location>
        <begin position="18"/>
        <end position="147"/>
    </location>
</feature>
<dbReference type="PANTHER" id="PTHR43428">
    <property type="entry name" value="ARSENATE REDUCTASE"/>
    <property type="match status" value="1"/>
</dbReference>
<dbReference type="SMART" id="SM00226">
    <property type="entry name" value="LMWPc"/>
    <property type="match status" value="1"/>
</dbReference>
<dbReference type="Proteomes" id="UP000184357">
    <property type="component" value="Unassembled WGS sequence"/>
</dbReference>
<dbReference type="InterPro" id="IPR023485">
    <property type="entry name" value="Ptyr_pPase"/>
</dbReference>
<evidence type="ECO:0000256" key="1">
    <source>
        <dbReference type="ARBA" id="ARBA00022849"/>
    </source>
</evidence>
<evidence type="ECO:0000313" key="4">
    <source>
        <dbReference type="Proteomes" id="UP000184357"/>
    </source>
</evidence>
<dbReference type="GO" id="GO:0046685">
    <property type="term" value="P:response to arsenic-containing substance"/>
    <property type="evidence" value="ECO:0007669"/>
    <property type="project" value="UniProtKB-KW"/>
</dbReference>
<sequence>MSDGGANDANGANTDDPVRLAFVCVQNAGRSQMSYAFAEREVDRRGLGDRVELRTGGTRPADRVHDEVVDAMAEVGIDVSGRTPREVTDGELNECDYVATMGCSTLSLSDAVEARDWALSDPDGKSPEEVAAIRDEIEANVVALFDEAFGECGAEGTGAAE</sequence>
<proteinExistence type="predicted"/>
<dbReference type="InterPro" id="IPR036196">
    <property type="entry name" value="Ptyr_pPase_sf"/>
</dbReference>
<dbReference type="RefSeq" id="WP_073311001.1">
    <property type="nucleotide sequence ID" value="NZ_FQWV01000010.1"/>
</dbReference>
<dbReference type="AlphaFoldDB" id="A0A1M5UCE6"/>